<evidence type="ECO:0000313" key="2">
    <source>
        <dbReference type="Proteomes" id="UP001381693"/>
    </source>
</evidence>
<proteinExistence type="predicted"/>
<keyword evidence="2" id="KW-1185">Reference proteome</keyword>
<protein>
    <submittedName>
        <fullName evidence="1">Uncharacterized protein</fullName>
    </submittedName>
</protein>
<dbReference type="PANTHER" id="PTHR47018">
    <property type="entry name" value="CXC DOMAIN-CONTAINING PROTEIN-RELATED"/>
    <property type="match status" value="1"/>
</dbReference>
<reference evidence="1 2" key="1">
    <citation type="submission" date="2023-11" db="EMBL/GenBank/DDBJ databases">
        <title>Halocaridina rubra genome assembly.</title>
        <authorList>
            <person name="Smith C."/>
        </authorList>
    </citation>
    <scope>NUCLEOTIDE SEQUENCE [LARGE SCALE GENOMIC DNA]</scope>
    <source>
        <strain evidence="1">EP-1</strain>
        <tissue evidence="1">Whole</tissue>
    </source>
</reference>
<name>A0AAN9AGJ2_HALRR</name>
<dbReference type="Proteomes" id="UP001381693">
    <property type="component" value="Unassembled WGS sequence"/>
</dbReference>
<comment type="caution">
    <text evidence="1">The sequence shown here is derived from an EMBL/GenBank/DDBJ whole genome shotgun (WGS) entry which is preliminary data.</text>
</comment>
<dbReference type="EMBL" id="JAXCGZ010000165">
    <property type="protein sequence ID" value="KAK7086505.1"/>
    <property type="molecule type" value="Genomic_DNA"/>
</dbReference>
<dbReference type="AlphaFoldDB" id="A0AAN9AGJ2"/>
<organism evidence="1 2">
    <name type="scientific">Halocaridina rubra</name>
    <name type="common">Hawaiian red shrimp</name>
    <dbReference type="NCBI Taxonomy" id="373956"/>
    <lineage>
        <taxon>Eukaryota</taxon>
        <taxon>Metazoa</taxon>
        <taxon>Ecdysozoa</taxon>
        <taxon>Arthropoda</taxon>
        <taxon>Crustacea</taxon>
        <taxon>Multicrustacea</taxon>
        <taxon>Malacostraca</taxon>
        <taxon>Eumalacostraca</taxon>
        <taxon>Eucarida</taxon>
        <taxon>Decapoda</taxon>
        <taxon>Pleocyemata</taxon>
        <taxon>Caridea</taxon>
        <taxon>Atyoidea</taxon>
        <taxon>Atyidae</taxon>
        <taxon>Halocaridina</taxon>
    </lineage>
</organism>
<sequence length="260" mass="29835">MKKKAESVKQASVNLLQTLSEGNVVKRLLDWEEQNTKNAIFRSMMNYLHQVEVILHFVAASRNADLHLHLGAGETLSKLFFAMDRISKVNARQKFFLASPELSVLAKQFKDQFYITGDQRKEHQDLPQNMIKREHGTITKLKDAIMSHSIPFAVEGDRIYNVIMHAYVPDEYVLQILNIDITGQKLYEEYVSEWINGDVSILAPVRKENDKMYMSGNKICSVEVRDKVVDLKETKNLHGRLMVLAFSNREVDHKQAVGTS</sequence>
<evidence type="ECO:0000313" key="1">
    <source>
        <dbReference type="EMBL" id="KAK7086505.1"/>
    </source>
</evidence>
<accession>A0AAN9AGJ2</accession>
<gene>
    <name evidence="1" type="ORF">SK128_012263</name>
</gene>
<dbReference type="PANTHER" id="PTHR47018:SF3">
    <property type="entry name" value="MYCBP-ASSOCIATED PROTEIN"/>
    <property type="match status" value="1"/>
</dbReference>